<accession>D2H8B0</accession>
<gene>
    <name evidence="1" type="ORF">PANDA_006456</name>
</gene>
<sequence>SLVSQKSSKCVAPPFLLLNCISFLITQCPHPGRLPG</sequence>
<feature type="non-terminal residue" evidence="1">
    <location>
        <position position="36"/>
    </location>
</feature>
<evidence type="ECO:0000313" key="1">
    <source>
        <dbReference type="EMBL" id="EFB17931.1"/>
    </source>
</evidence>
<dbReference type="EMBL" id="GL192573">
    <property type="protein sequence ID" value="EFB17931.1"/>
    <property type="molecule type" value="Genomic_DNA"/>
</dbReference>
<dbReference type="InParanoid" id="D2H8B0"/>
<name>D2H8B0_AILME</name>
<organism evidence="1">
    <name type="scientific">Ailuropoda melanoleuca</name>
    <name type="common">Giant panda</name>
    <dbReference type="NCBI Taxonomy" id="9646"/>
    <lineage>
        <taxon>Eukaryota</taxon>
        <taxon>Metazoa</taxon>
        <taxon>Chordata</taxon>
        <taxon>Craniata</taxon>
        <taxon>Vertebrata</taxon>
        <taxon>Euteleostomi</taxon>
        <taxon>Mammalia</taxon>
        <taxon>Eutheria</taxon>
        <taxon>Laurasiatheria</taxon>
        <taxon>Carnivora</taxon>
        <taxon>Caniformia</taxon>
        <taxon>Ursidae</taxon>
        <taxon>Ailuropoda</taxon>
    </lineage>
</organism>
<proteinExistence type="predicted"/>
<dbReference type="AlphaFoldDB" id="D2H8B0"/>
<feature type="non-terminal residue" evidence="1">
    <location>
        <position position="1"/>
    </location>
</feature>
<reference evidence="1" key="1">
    <citation type="journal article" date="2010" name="Nature">
        <title>The sequence and de novo assembly of the giant panda genome.</title>
        <authorList>
            <person name="Li R."/>
            <person name="Fan W."/>
            <person name="Tian G."/>
            <person name="Zhu H."/>
            <person name="He L."/>
            <person name="Cai J."/>
            <person name="Huang Q."/>
            <person name="Cai Q."/>
            <person name="Li B."/>
            <person name="Bai Y."/>
            <person name="Zhang Z."/>
            <person name="Zhang Y."/>
            <person name="Wang W."/>
            <person name="Li J."/>
            <person name="Wei F."/>
            <person name="Li H."/>
            <person name="Jian M."/>
            <person name="Li J."/>
            <person name="Zhang Z."/>
            <person name="Nielsen R."/>
            <person name="Li D."/>
            <person name="Gu W."/>
            <person name="Yang Z."/>
            <person name="Xuan Z."/>
            <person name="Ryder O.A."/>
            <person name="Leung F.C."/>
            <person name="Zhou Y."/>
            <person name="Cao J."/>
            <person name="Sun X."/>
            <person name="Fu Y."/>
            <person name="Fang X."/>
            <person name="Guo X."/>
            <person name="Wang B."/>
            <person name="Hou R."/>
            <person name="Shen F."/>
            <person name="Mu B."/>
            <person name="Ni P."/>
            <person name="Lin R."/>
            <person name="Qian W."/>
            <person name="Wang G."/>
            <person name="Yu C."/>
            <person name="Nie W."/>
            <person name="Wang J."/>
            <person name="Wu Z."/>
            <person name="Liang H."/>
            <person name="Min J."/>
            <person name="Wu Q."/>
            <person name="Cheng S."/>
            <person name="Ruan J."/>
            <person name="Wang M."/>
            <person name="Shi Z."/>
            <person name="Wen M."/>
            <person name="Liu B."/>
            <person name="Ren X."/>
            <person name="Zheng H."/>
            <person name="Dong D."/>
            <person name="Cook K."/>
            <person name="Shan G."/>
            <person name="Zhang H."/>
            <person name="Kosiol C."/>
            <person name="Xie X."/>
            <person name="Lu Z."/>
            <person name="Zheng H."/>
            <person name="Li Y."/>
            <person name="Steiner C.C."/>
            <person name="Lam T.T."/>
            <person name="Lin S."/>
            <person name="Zhang Q."/>
            <person name="Li G."/>
            <person name="Tian J."/>
            <person name="Gong T."/>
            <person name="Liu H."/>
            <person name="Zhang D."/>
            <person name="Fang L."/>
            <person name="Ye C."/>
            <person name="Zhang J."/>
            <person name="Hu W."/>
            <person name="Xu A."/>
            <person name="Ren Y."/>
            <person name="Zhang G."/>
            <person name="Bruford M.W."/>
            <person name="Li Q."/>
            <person name="Ma L."/>
            <person name="Guo Y."/>
            <person name="An N."/>
            <person name="Hu Y."/>
            <person name="Zheng Y."/>
            <person name="Shi Y."/>
            <person name="Li Z."/>
            <person name="Liu Q."/>
            <person name="Chen Y."/>
            <person name="Zhao J."/>
            <person name="Qu N."/>
            <person name="Zhao S."/>
            <person name="Tian F."/>
            <person name="Wang X."/>
            <person name="Wang H."/>
            <person name="Xu L."/>
            <person name="Liu X."/>
            <person name="Vinar T."/>
            <person name="Wang Y."/>
            <person name="Lam T.W."/>
            <person name="Yiu S.M."/>
            <person name="Liu S."/>
            <person name="Zhang H."/>
            <person name="Li D."/>
            <person name="Huang Y."/>
            <person name="Wang X."/>
            <person name="Yang G."/>
            <person name="Jiang Z."/>
            <person name="Wang J."/>
            <person name="Qin N."/>
            <person name="Li L."/>
            <person name="Li J."/>
            <person name="Bolund L."/>
            <person name="Kristiansen K."/>
            <person name="Wong G.K."/>
            <person name="Olson M."/>
            <person name="Zhang X."/>
            <person name="Li S."/>
            <person name="Yang H."/>
            <person name="Wang J."/>
            <person name="Wang J."/>
        </authorList>
    </citation>
    <scope>NUCLEOTIDE SEQUENCE [LARGE SCALE GENOMIC DNA]</scope>
</reference>
<protein>
    <submittedName>
        <fullName evidence="1">Uncharacterized protein</fullName>
    </submittedName>
</protein>